<dbReference type="GO" id="GO:0009279">
    <property type="term" value="C:cell outer membrane"/>
    <property type="evidence" value="ECO:0007669"/>
    <property type="project" value="UniProtKB-SubCell"/>
</dbReference>
<evidence type="ECO:0000256" key="4">
    <source>
        <dbReference type="ARBA" id="ARBA00022452"/>
    </source>
</evidence>
<keyword evidence="6 14" id="KW-0812">Transmembrane</keyword>
<evidence type="ECO:0000313" key="18">
    <source>
        <dbReference type="EMBL" id="MBB6561776.1"/>
    </source>
</evidence>
<evidence type="ECO:0000256" key="14">
    <source>
        <dbReference type="PROSITE-ProRule" id="PRU01360"/>
    </source>
</evidence>
<evidence type="ECO:0000256" key="10">
    <source>
        <dbReference type="ARBA" id="ARBA00023077"/>
    </source>
</evidence>
<evidence type="ECO:0000256" key="7">
    <source>
        <dbReference type="ARBA" id="ARBA00022729"/>
    </source>
</evidence>
<keyword evidence="3 14" id="KW-0813">Transport</keyword>
<accession>A0A7X0PH53</accession>
<keyword evidence="8" id="KW-0408">Iron</keyword>
<comment type="subcellular location">
    <subcellularLocation>
        <location evidence="1 14">Cell outer membrane</location>
        <topology evidence="1 14">Multi-pass membrane protein</topology>
    </subcellularLocation>
</comment>
<keyword evidence="13 14" id="KW-0998">Cell outer membrane</keyword>
<feature type="signal peptide" evidence="16">
    <location>
        <begin position="1"/>
        <end position="43"/>
    </location>
</feature>
<dbReference type="Gene3D" id="2.170.130.10">
    <property type="entry name" value="TonB-dependent receptor, plug domain"/>
    <property type="match status" value="1"/>
</dbReference>
<dbReference type="InterPro" id="IPR010105">
    <property type="entry name" value="TonB_sidphr_rcpt"/>
</dbReference>
<name>A0A7X0PH53_9BURK</name>
<feature type="domain" description="Secretin/TonB short N-terminal" evidence="17">
    <location>
        <begin position="76"/>
        <end position="127"/>
    </location>
</feature>
<dbReference type="GO" id="GO:0015344">
    <property type="term" value="F:siderophore uptake transmembrane transporter activity"/>
    <property type="evidence" value="ECO:0007669"/>
    <property type="project" value="TreeGrafter"/>
</dbReference>
<evidence type="ECO:0000256" key="6">
    <source>
        <dbReference type="ARBA" id="ARBA00022692"/>
    </source>
</evidence>
<evidence type="ECO:0000256" key="16">
    <source>
        <dbReference type="SAM" id="SignalP"/>
    </source>
</evidence>
<feature type="chain" id="PRO_5031548896" evidence="16">
    <location>
        <begin position="44"/>
        <end position="834"/>
    </location>
</feature>
<evidence type="ECO:0000313" key="19">
    <source>
        <dbReference type="Proteomes" id="UP000575083"/>
    </source>
</evidence>
<dbReference type="EMBL" id="JACHLK010000009">
    <property type="protein sequence ID" value="MBB6561776.1"/>
    <property type="molecule type" value="Genomic_DNA"/>
</dbReference>
<keyword evidence="11 14" id="KW-0472">Membrane</keyword>
<organism evidence="18 19">
    <name type="scientific">Acidovorax soli</name>
    <dbReference type="NCBI Taxonomy" id="592050"/>
    <lineage>
        <taxon>Bacteria</taxon>
        <taxon>Pseudomonadati</taxon>
        <taxon>Pseudomonadota</taxon>
        <taxon>Betaproteobacteria</taxon>
        <taxon>Burkholderiales</taxon>
        <taxon>Comamonadaceae</taxon>
        <taxon>Acidovorax</taxon>
    </lineage>
</organism>
<dbReference type="FunFam" id="2.170.130.10:FF:000010">
    <property type="entry name" value="Ferripyoverdine receptor"/>
    <property type="match status" value="1"/>
</dbReference>
<dbReference type="PROSITE" id="PS52016">
    <property type="entry name" value="TONB_DEPENDENT_REC_3"/>
    <property type="match status" value="1"/>
</dbReference>
<dbReference type="SUPFAM" id="SSF56935">
    <property type="entry name" value="Porins"/>
    <property type="match status" value="1"/>
</dbReference>
<dbReference type="AlphaFoldDB" id="A0A7X0PH53"/>
<dbReference type="CDD" id="cd01347">
    <property type="entry name" value="ligand_gated_channel"/>
    <property type="match status" value="1"/>
</dbReference>
<evidence type="ECO:0000256" key="1">
    <source>
        <dbReference type="ARBA" id="ARBA00004571"/>
    </source>
</evidence>
<evidence type="ECO:0000256" key="3">
    <source>
        <dbReference type="ARBA" id="ARBA00022448"/>
    </source>
</evidence>
<evidence type="ECO:0000256" key="12">
    <source>
        <dbReference type="ARBA" id="ARBA00023170"/>
    </source>
</evidence>
<keyword evidence="19" id="KW-1185">Reference proteome</keyword>
<dbReference type="GO" id="GO:0038023">
    <property type="term" value="F:signaling receptor activity"/>
    <property type="evidence" value="ECO:0007669"/>
    <property type="project" value="InterPro"/>
</dbReference>
<keyword evidence="7 16" id="KW-0732">Signal</keyword>
<dbReference type="PANTHER" id="PTHR32552:SF74">
    <property type="entry name" value="HYDROXAMATE SIDEROPHORE RECEPTOR FHUE"/>
    <property type="match status" value="1"/>
</dbReference>
<keyword evidence="12 18" id="KW-0675">Receptor</keyword>
<dbReference type="InterPro" id="IPR012910">
    <property type="entry name" value="Plug_dom"/>
</dbReference>
<evidence type="ECO:0000256" key="2">
    <source>
        <dbReference type="ARBA" id="ARBA00009810"/>
    </source>
</evidence>
<dbReference type="Gene3D" id="3.55.50.30">
    <property type="match status" value="1"/>
</dbReference>
<keyword evidence="10 15" id="KW-0798">TonB box</keyword>
<proteinExistence type="inferred from homology"/>
<dbReference type="Proteomes" id="UP000575083">
    <property type="component" value="Unassembled WGS sequence"/>
</dbReference>
<evidence type="ECO:0000256" key="5">
    <source>
        <dbReference type="ARBA" id="ARBA00022496"/>
    </source>
</evidence>
<protein>
    <submittedName>
        <fullName evidence="18">Iron complex outermembrane receptor protein/outer membrane receptor for ferric coprogen and ferric-rhodotorulic acid</fullName>
    </submittedName>
</protein>
<dbReference type="Gene3D" id="2.40.170.20">
    <property type="entry name" value="TonB-dependent receptor, beta-barrel domain"/>
    <property type="match status" value="1"/>
</dbReference>
<dbReference type="GO" id="GO:0015891">
    <property type="term" value="P:siderophore transport"/>
    <property type="evidence" value="ECO:0007669"/>
    <property type="project" value="InterPro"/>
</dbReference>
<dbReference type="SMART" id="SM00965">
    <property type="entry name" value="STN"/>
    <property type="match status" value="1"/>
</dbReference>
<dbReference type="RefSeq" id="WP_184861129.1">
    <property type="nucleotide sequence ID" value="NZ_JACHLK010000009.1"/>
</dbReference>
<evidence type="ECO:0000256" key="11">
    <source>
        <dbReference type="ARBA" id="ARBA00023136"/>
    </source>
</evidence>
<dbReference type="InterPro" id="IPR011662">
    <property type="entry name" value="Secretin/TonB_short_N"/>
</dbReference>
<evidence type="ECO:0000256" key="8">
    <source>
        <dbReference type="ARBA" id="ARBA00023004"/>
    </source>
</evidence>
<comment type="similarity">
    <text evidence="2 14 15">Belongs to the TonB-dependent receptor family.</text>
</comment>
<dbReference type="PANTHER" id="PTHR32552">
    <property type="entry name" value="FERRICHROME IRON RECEPTOR-RELATED"/>
    <property type="match status" value="1"/>
</dbReference>
<dbReference type="Pfam" id="PF07715">
    <property type="entry name" value="Plug"/>
    <property type="match status" value="1"/>
</dbReference>
<dbReference type="InterPro" id="IPR037066">
    <property type="entry name" value="Plug_dom_sf"/>
</dbReference>
<evidence type="ECO:0000256" key="15">
    <source>
        <dbReference type="RuleBase" id="RU003357"/>
    </source>
</evidence>
<keyword evidence="9" id="KW-0406">Ion transport</keyword>
<dbReference type="NCBIfam" id="TIGR01783">
    <property type="entry name" value="TonB-siderophor"/>
    <property type="match status" value="1"/>
</dbReference>
<keyword evidence="4 14" id="KW-1134">Transmembrane beta strand</keyword>
<keyword evidence="5" id="KW-0410">Iron transport</keyword>
<sequence>MTASPSRPLRAPAPFAMALSTAAIRAALAGMALSTLAAAPARAADPAPAAATPRTYAIAAGPLSDVLAQFAATAGVQLVFDPAALAGLRSPGLQGSHGTQQGFDLLLRGSGFVAVPQGSSAFALRKASVAPAPIAPGAAAELAPVTVTAQAEAGSTTEGTGSYTTRATGAGTRMELSLRETPQSVSVVGRQQMEDQNLTTMEAALRQAPGIIVNRRDERVDFYARGFALSQMVDGVPTLAYSNVAAEASMSSTAIYDRVEVVRGAAGLLNGVGAPGGSVNMVRKRPTTEFTGSVSAGVGSWNRYAAEADIGGKLNASGSLRGRVVASHLNGDTFTQNKSRREDVLYAIAEADLAPGTVLAAGLEYQDTSIAGANFGAIPLFYNNRTPISVPRSFNSSTSWSTWNMLTQRVFVNLDHRMANGWHLKAEANHLKNERERYSGDIWTSPANINASTQIGTMQLGDNPADGTNKSLDFHATGPYELFGRTHQAVLGFNINRYAYAIETNRAVATGTMIDQRPVNIFNVDAIAKPDFKYPRYYYGAKTEEKAVYASTRLKPTDALSVLLGGRLTWYDNAPWTRIWFSGGTGRPVNGLRTVEDAVFTPYAGVVFDVSRDFSVYASYTDIFQPNTVNDSSGQVLDPQRGTNLELGIKGEHFGGKLNTSFALFETEQDNVPVASGTQPDGSAAYRPAKGTKSRGYEFTAAGEVLPGWQLMGGYSYVTPRKNDGSLLSPHLPARTLRVATTYRLPGDWNRLTLGANLSWQSAIWMNEFYGQGTVAQGGVTVLGLMARYDVNKQLSVSLNVENATDKQYVNLSGFSTYVYGNPRNAWLKASYRF</sequence>
<dbReference type="InterPro" id="IPR039426">
    <property type="entry name" value="TonB-dep_rcpt-like"/>
</dbReference>
<gene>
    <name evidence="18" type="ORF">HNP48_004470</name>
</gene>
<dbReference type="Pfam" id="PF00593">
    <property type="entry name" value="TonB_dep_Rec_b-barrel"/>
    <property type="match status" value="1"/>
</dbReference>
<comment type="caution">
    <text evidence="18">The sequence shown here is derived from an EMBL/GenBank/DDBJ whole genome shotgun (WGS) entry which is preliminary data.</text>
</comment>
<evidence type="ECO:0000259" key="17">
    <source>
        <dbReference type="SMART" id="SM00965"/>
    </source>
</evidence>
<dbReference type="InterPro" id="IPR000531">
    <property type="entry name" value="Beta-barrel_TonB"/>
</dbReference>
<evidence type="ECO:0000256" key="13">
    <source>
        <dbReference type="ARBA" id="ARBA00023237"/>
    </source>
</evidence>
<dbReference type="InterPro" id="IPR036942">
    <property type="entry name" value="Beta-barrel_TonB_sf"/>
</dbReference>
<reference evidence="18 19" key="1">
    <citation type="submission" date="2020-08" db="EMBL/GenBank/DDBJ databases">
        <title>Functional genomics of gut bacteria from endangered species of beetles.</title>
        <authorList>
            <person name="Carlos-Shanley C."/>
        </authorList>
    </citation>
    <scope>NUCLEOTIDE SEQUENCE [LARGE SCALE GENOMIC DNA]</scope>
    <source>
        <strain evidence="18 19">S00198</strain>
    </source>
</reference>
<evidence type="ECO:0000256" key="9">
    <source>
        <dbReference type="ARBA" id="ARBA00023065"/>
    </source>
</evidence>